<dbReference type="Gene3D" id="3.90.1340.10">
    <property type="entry name" value="Phage tail collar domain"/>
    <property type="match status" value="1"/>
</dbReference>
<dbReference type="InterPro" id="IPR037053">
    <property type="entry name" value="Phage_tail_collar_dom_sf"/>
</dbReference>
<evidence type="ECO:0000313" key="2">
    <source>
        <dbReference type="EMBL" id="ADO77295.1"/>
    </source>
</evidence>
<dbReference type="RefSeq" id="WP_014553323.1">
    <property type="nucleotide sequence ID" value="NC_017455.1"/>
</dbReference>
<dbReference type="Pfam" id="PF07484">
    <property type="entry name" value="Collar"/>
    <property type="match status" value="1"/>
</dbReference>
<organism evidence="2 3">
    <name type="scientific">Halanaerobium praevalens (strain ATCC 33744 / DSM 2228 / GSL)</name>
    <dbReference type="NCBI Taxonomy" id="572479"/>
    <lineage>
        <taxon>Bacteria</taxon>
        <taxon>Bacillati</taxon>
        <taxon>Bacillota</taxon>
        <taxon>Clostridia</taxon>
        <taxon>Halanaerobiales</taxon>
        <taxon>Halanaerobiaceae</taxon>
        <taxon>Halanaerobium</taxon>
    </lineage>
</organism>
<dbReference type="Proteomes" id="UP000006866">
    <property type="component" value="Chromosome"/>
</dbReference>
<gene>
    <name evidence="2" type="ordered locus">Hprae_1147</name>
</gene>
<keyword evidence="3" id="KW-1185">Reference proteome</keyword>
<accession>E3DM17</accession>
<feature type="domain" description="Phage tail collar" evidence="1">
    <location>
        <begin position="8"/>
        <end position="62"/>
    </location>
</feature>
<evidence type="ECO:0000313" key="3">
    <source>
        <dbReference type="Proteomes" id="UP000006866"/>
    </source>
</evidence>
<reference evidence="3" key="1">
    <citation type="submission" date="2010-10" db="EMBL/GenBank/DDBJ databases">
        <title>The complete genome of Halanaerobium praevalens DSM 2228.</title>
        <authorList>
            <consortium name="US DOE Joint Genome Institute (JGI-PGF)"/>
            <person name="Lucas S."/>
            <person name="Copeland A."/>
            <person name="Lapidus A."/>
            <person name="Glavina del Rio T."/>
            <person name="Dalin E."/>
            <person name="Tice H."/>
            <person name="Bruce D."/>
            <person name="Goodwin L."/>
            <person name="Pitluck S."/>
            <person name="Kyrpides N."/>
            <person name="Mavromatis K."/>
            <person name="Ivanova N."/>
            <person name="Ovchinnikova G."/>
            <person name="Chertkov O."/>
            <person name="Detter J.C."/>
            <person name="Han C."/>
            <person name="Larimer F."/>
            <person name="Land M."/>
            <person name="Hauser L."/>
            <person name="Markowitz V."/>
            <person name="Cheng J.-F."/>
            <person name="Hugenholtz P."/>
            <person name="Woyke T."/>
            <person name="Wu D."/>
            <person name="Tindall B."/>
            <person name="Pomrenke H.G."/>
            <person name="Brambilla E."/>
            <person name="Klenk H.-P."/>
            <person name="Eisen J.A."/>
        </authorList>
    </citation>
    <scope>NUCLEOTIDE SEQUENCE [LARGE SCALE GENOMIC DNA]</scope>
    <source>
        <strain evidence="3">ATCC 33744 / DSM 2228 / GSL</strain>
    </source>
</reference>
<dbReference type="eggNOG" id="COG4675">
    <property type="taxonomic scope" value="Bacteria"/>
</dbReference>
<dbReference type="EMBL" id="CP002175">
    <property type="protein sequence ID" value="ADO77295.1"/>
    <property type="molecule type" value="Genomic_DNA"/>
</dbReference>
<dbReference type="SUPFAM" id="SSF88874">
    <property type="entry name" value="Receptor-binding domain of short tail fibre protein gp12"/>
    <property type="match status" value="1"/>
</dbReference>
<sequence length="82" mass="9084">MSSDPYIGEIQLFAFDYPPKGWKQCRGQLISIIDNQALYALLGNRYGGNGNTNFALPNLEGAEPLPQMKYYIAVTGIFPPTN</sequence>
<dbReference type="InterPro" id="IPR011083">
    <property type="entry name" value="Phage_tail_collar_dom"/>
</dbReference>
<dbReference type="OrthoDB" id="9810174at2"/>
<dbReference type="PATRIC" id="fig|572479.3.peg.1159"/>
<reference evidence="2 3" key="2">
    <citation type="journal article" date="2011" name="Stand. Genomic Sci.">
        <title>Complete genome sequence of the extremely halophilic Halanaerobium praevalens type strain (GSL).</title>
        <authorList>
            <person name="Ivanova N."/>
            <person name="Sikorski J."/>
            <person name="Chertkov O."/>
            <person name="Nolan M."/>
            <person name="Lucas S."/>
            <person name="Hammon N."/>
            <person name="Deshpande S."/>
            <person name="Cheng J.F."/>
            <person name="Tapia R."/>
            <person name="Han C."/>
            <person name="Goodwin L."/>
            <person name="Pitluck S."/>
            <person name="Huntemann M."/>
            <person name="Liolios K."/>
            <person name="Pagani I."/>
            <person name="Mavromatis K."/>
            <person name="Ovchinikova G."/>
            <person name="Pati A."/>
            <person name="Chen A."/>
            <person name="Palaniappan K."/>
            <person name="Land M."/>
            <person name="Hauser L."/>
            <person name="Brambilla E.M."/>
            <person name="Kannan K.P."/>
            <person name="Rohde M."/>
            <person name="Tindall B.J."/>
            <person name="Goker M."/>
            <person name="Detter J.C."/>
            <person name="Woyke T."/>
            <person name="Bristow J."/>
            <person name="Eisen J.A."/>
            <person name="Markowitz V."/>
            <person name="Hugenholtz P."/>
            <person name="Kyrpides N.C."/>
            <person name="Klenk H.P."/>
            <person name="Lapidus A."/>
        </authorList>
    </citation>
    <scope>NUCLEOTIDE SEQUENCE [LARGE SCALE GENOMIC DNA]</scope>
    <source>
        <strain evidence="3">ATCC 33744 / DSM 2228 / GSL</strain>
    </source>
</reference>
<protein>
    <submittedName>
        <fullName evidence="2">Tail Collar domain protein</fullName>
    </submittedName>
</protein>
<dbReference type="HOGENOM" id="CLU_170308_0_0_9"/>
<dbReference type="STRING" id="572479.Hprae_1147"/>
<dbReference type="AlphaFoldDB" id="E3DM17"/>
<dbReference type="KEGG" id="hpk:Hprae_1147"/>
<proteinExistence type="predicted"/>
<name>E3DM17_HALPG</name>
<evidence type="ECO:0000259" key="1">
    <source>
        <dbReference type="Pfam" id="PF07484"/>
    </source>
</evidence>